<sequence>MRNTGLTIPIVEVRSGCPDWFPSLAYAIGSWNHVAMVRDKQKLRLRLVIASNC</sequence>
<dbReference type="RefSeq" id="XP_018140968.1">
    <property type="nucleotide sequence ID" value="XM_018294218.1"/>
</dbReference>
<organism evidence="1 2">
    <name type="scientific">Pochonia chlamydosporia 170</name>
    <dbReference type="NCBI Taxonomy" id="1380566"/>
    <lineage>
        <taxon>Eukaryota</taxon>
        <taxon>Fungi</taxon>
        <taxon>Dikarya</taxon>
        <taxon>Ascomycota</taxon>
        <taxon>Pezizomycotina</taxon>
        <taxon>Sordariomycetes</taxon>
        <taxon>Hypocreomycetidae</taxon>
        <taxon>Hypocreales</taxon>
        <taxon>Clavicipitaceae</taxon>
        <taxon>Pochonia</taxon>
    </lineage>
</organism>
<proteinExistence type="predicted"/>
<dbReference type="EMBL" id="LSBJ02000006">
    <property type="protein sequence ID" value="OAQ63388.1"/>
    <property type="molecule type" value="Genomic_DNA"/>
</dbReference>
<reference evidence="1 2" key="1">
    <citation type="journal article" date="2016" name="PLoS Pathog.">
        <title>Biosynthesis of antibiotic leucinostatins in bio-control fungus Purpureocillium lilacinum and their inhibition on phytophthora revealed by genome mining.</title>
        <authorList>
            <person name="Wang G."/>
            <person name="Liu Z."/>
            <person name="Lin R."/>
            <person name="Li E."/>
            <person name="Mao Z."/>
            <person name="Ling J."/>
            <person name="Yang Y."/>
            <person name="Yin W.B."/>
            <person name="Xie B."/>
        </authorList>
    </citation>
    <scope>NUCLEOTIDE SEQUENCE [LARGE SCALE GENOMIC DNA]</scope>
    <source>
        <strain evidence="1">170</strain>
    </source>
</reference>
<comment type="caution">
    <text evidence="1">The sequence shown here is derived from an EMBL/GenBank/DDBJ whole genome shotgun (WGS) entry which is preliminary data.</text>
</comment>
<protein>
    <submittedName>
        <fullName evidence="1">Uncharacterized protein</fullName>
    </submittedName>
</protein>
<dbReference type="KEGG" id="pchm:VFPPC_16465"/>
<gene>
    <name evidence="1" type="ORF">VFPPC_16465</name>
</gene>
<evidence type="ECO:0000313" key="1">
    <source>
        <dbReference type="EMBL" id="OAQ63388.1"/>
    </source>
</evidence>
<accession>A0A179FDF5</accession>
<dbReference type="Proteomes" id="UP000078397">
    <property type="component" value="Unassembled WGS sequence"/>
</dbReference>
<name>A0A179FDF5_METCM</name>
<dbReference type="AlphaFoldDB" id="A0A179FDF5"/>
<dbReference type="GeneID" id="28858212"/>
<keyword evidence="2" id="KW-1185">Reference proteome</keyword>
<evidence type="ECO:0000313" key="2">
    <source>
        <dbReference type="Proteomes" id="UP000078397"/>
    </source>
</evidence>